<feature type="transmembrane region" description="Helical" evidence="1">
    <location>
        <begin position="12"/>
        <end position="34"/>
    </location>
</feature>
<evidence type="ECO:0000313" key="3">
    <source>
        <dbReference type="Proteomes" id="UP000007151"/>
    </source>
</evidence>
<protein>
    <submittedName>
        <fullName evidence="2">Uncharacterized protein</fullName>
    </submittedName>
</protein>
<dbReference type="KEGG" id="dpl:KGM_215722"/>
<keyword evidence="1" id="KW-0812">Transmembrane</keyword>
<gene>
    <name evidence="2" type="ORF">KGM_215722</name>
</gene>
<reference evidence="2 3" key="1">
    <citation type="journal article" date="2011" name="Cell">
        <title>The monarch butterfly genome yields insights into long-distance migration.</title>
        <authorList>
            <person name="Zhan S."/>
            <person name="Merlin C."/>
            <person name="Boore J.L."/>
            <person name="Reppert S.M."/>
        </authorList>
    </citation>
    <scope>NUCLEOTIDE SEQUENCE [LARGE SCALE GENOMIC DNA]</scope>
    <source>
        <strain evidence="2">F-2</strain>
    </source>
</reference>
<dbReference type="eggNOG" id="ENOG502T3TT">
    <property type="taxonomic scope" value="Eukaryota"/>
</dbReference>
<name>A0A212EKU7_DANPL</name>
<keyword evidence="3" id="KW-1185">Reference proteome</keyword>
<dbReference type="AlphaFoldDB" id="A0A212EKU7"/>
<dbReference type="EMBL" id="AGBW02014213">
    <property type="protein sequence ID" value="OWR42097.1"/>
    <property type="molecule type" value="Genomic_DNA"/>
</dbReference>
<organism evidence="2 3">
    <name type="scientific">Danaus plexippus plexippus</name>
    <dbReference type="NCBI Taxonomy" id="278856"/>
    <lineage>
        <taxon>Eukaryota</taxon>
        <taxon>Metazoa</taxon>
        <taxon>Ecdysozoa</taxon>
        <taxon>Arthropoda</taxon>
        <taxon>Hexapoda</taxon>
        <taxon>Insecta</taxon>
        <taxon>Pterygota</taxon>
        <taxon>Neoptera</taxon>
        <taxon>Endopterygota</taxon>
        <taxon>Lepidoptera</taxon>
        <taxon>Glossata</taxon>
        <taxon>Ditrysia</taxon>
        <taxon>Papilionoidea</taxon>
        <taxon>Nymphalidae</taxon>
        <taxon>Danainae</taxon>
        <taxon>Danaini</taxon>
        <taxon>Danaina</taxon>
        <taxon>Danaus</taxon>
        <taxon>Danaus</taxon>
    </lineage>
</organism>
<comment type="caution">
    <text evidence="2">The sequence shown here is derived from an EMBL/GenBank/DDBJ whole genome shotgun (WGS) entry which is preliminary data.</text>
</comment>
<sequence>MSGVEIGAGLAWRLFATLEGGTLLLVTSALIAYTTRRKLATRKRIYRPIKNVFLTDTTSVLGRQLHARLTERGCSVSTSEYENGKNLDCLVVVGADCKDGLDGLAQLVTDDVHNNLRSLESMSSHVVAGGTIVWSWCVRSGGPYRSAAAAFRVVMKTALMHFAELSDCEAVWLEGYDTAEQTADKIMGELFPCDARDRFSFSSDCEAVWLEGYDTAERTADKIMEELFPCDARHGFSFRYCDTRHLTPASAVCSVLTSLIVITDVGPL</sequence>
<keyword evidence="1" id="KW-1133">Transmembrane helix</keyword>
<accession>A0A212EKU7</accession>
<evidence type="ECO:0000256" key="1">
    <source>
        <dbReference type="SAM" id="Phobius"/>
    </source>
</evidence>
<dbReference type="InParanoid" id="A0A212EKU7"/>
<proteinExistence type="predicted"/>
<keyword evidence="1" id="KW-0472">Membrane</keyword>
<dbReference type="Proteomes" id="UP000007151">
    <property type="component" value="Unassembled WGS sequence"/>
</dbReference>
<evidence type="ECO:0000313" key="2">
    <source>
        <dbReference type="EMBL" id="OWR42097.1"/>
    </source>
</evidence>